<evidence type="ECO:0000259" key="1">
    <source>
        <dbReference type="PROSITE" id="PS50003"/>
    </source>
</evidence>
<dbReference type="Gene3D" id="2.30.29.30">
    <property type="entry name" value="Pleckstrin-homology domain (PH domain)/Phosphotyrosine-binding domain (PTB)"/>
    <property type="match status" value="1"/>
</dbReference>
<dbReference type="GO" id="GO:0005085">
    <property type="term" value="F:guanyl-nucleotide exchange factor activity"/>
    <property type="evidence" value="ECO:0007669"/>
    <property type="project" value="TreeGrafter"/>
</dbReference>
<dbReference type="Pfam" id="PF00169">
    <property type="entry name" value="PH"/>
    <property type="match status" value="1"/>
</dbReference>
<dbReference type="PROSITE" id="PS50003">
    <property type="entry name" value="PH_DOMAIN"/>
    <property type="match status" value="1"/>
</dbReference>
<evidence type="ECO:0000313" key="3">
    <source>
        <dbReference type="Proteomes" id="UP000271889"/>
    </source>
</evidence>
<gene>
    <name evidence="2" type="ORF">CGOC_LOCUS13455</name>
</gene>
<proteinExistence type="predicted"/>
<dbReference type="PANTHER" id="PTHR45858:SF5">
    <property type="entry name" value="MOESIN_EZRIN_RADIXIN HOMOLOG 1"/>
    <property type="match status" value="1"/>
</dbReference>
<dbReference type="EMBL" id="UYRV01131561">
    <property type="protein sequence ID" value="VDN37359.1"/>
    <property type="molecule type" value="Genomic_DNA"/>
</dbReference>
<accession>A0A3P7R8Z1</accession>
<feature type="domain" description="PH" evidence="1">
    <location>
        <begin position="6"/>
        <end position="93"/>
    </location>
</feature>
<dbReference type="SUPFAM" id="SSF50729">
    <property type="entry name" value="PH domain-like"/>
    <property type="match status" value="1"/>
</dbReference>
<evidence type="ECO:0000313" key="2">
    <source>
        <dbReference type="EMBL" id="VDN37359.1"/>
    </source>
</evidence>
<dbReference type="InterPro" id="IPR001849">
    <property type="entry name" value="PH_domain"/>
</dbReference>
<dbReference type="PANTHER" id="PTHR45858">
    <property type="entry name" value="FERM DOMAIN CONTAINING PROTEIN"/>
    <property type="match status" value="1"/>
</dbReference>
<dbReference type="InterPro" id="IPR051835">
    <property type="entry name" value="RAC1-GEF"/>
</dbReference>
<reference evidence="2 3" key="1">
    <citation type="submission" date="2018-11" db="EMBL/GenBank/DDBJ databases">
        <authorList>
            <consortium name="Pathogen Informatics"/>
        </authorList>
    </citation>
    <scope>NUCLEOTIDE SEQUENCE [LARGE SCALE GENOMIC DNA]</scope>
</reference>
<protein>
    <recommendedName>
        <fullName evidence="1">PH domain-containing protein</fullName>
    </recommendedName>
</protein>
<dbReference type="OrthoDB" id="9990815at2759"/>
<dbReference type="InterPro" id="IPR011993">
    <property type="entry name" value="PH-like_dom_sf"/>
</dbReference>
<sequence>MFQIVAVSQSGYLLRKLRNSNGWQKLWTELTSHTLFFYKTHKDDIPLANLPLLEYKLGMPSVSDHVNHSNCFKLVYSNHEYFFRTFGSYSFQR</sequence>
<keyword evidence="3" id="KW-1185">Reference proteome</keyword>
<organism evidence="2 3">
    <name type="scientific">Cylicostephanus goldi</name>
    <name type="common">Nematode worm</name>
    <dbReference type="NCBI Taxonomy" id="71465"/>
    <lineage>
        <taxon>Eukaryota</taxon>
        <taxon>Metazoa</taxon>
        <taxon>Ecdysozoa</taxon>
        <taxon>Nematoda</taxon>
        <taxon>Chromadorea</taxon>
        <taxon>Rhabditida</taxon>
        <taxon>Rhabditina</taxon>
        <taxon>Rhabditomorpha</taxon>
        <taxon>Strongyloidea</taxon>
        <taxon>Strongylidae</taxon>
        <taxon>Cylicostephanus</taxon>
    </lineage>
</organism>
<name>A0A3P7R8Z1_CYLGO</name>
<dbReference type="AlphaFoldDB" id="A0A3P7R8Z1"/>
<dbReference type="Proteomes" id="UP000271889">
    <property type="component" value="Unassembled WGS sequence"/>
</dbReference>